<feature type="non-terminal residue" evidence="2">
    <location>
        <position position="1"/>
    </location>
</feature>
<keyword evidence="3" id="KW-1185">Reference proteome</keyword>
<reference evidence="3" key="1">
    <citation type="submission" date="2022-10" db="EMBL/GenBank/DDBJ databases">
        <title>Genome assembly of Pristionchus species.</title>
        <authorList>
            <person name="Yoshida K."/>
            <person name="Sommer R.J."/>
        </authorList>
    </citation>
    <scope>NUCLEOTIDE SEQUENCE [LARGE SCALE GENOMIC DNA]</scope>
    <source>
        <strain evidence="3">RS5460</strain>
    </source>
</reference>
<feature type="compositionally biased region" description="Basic and acidic residues" evidence="1">
    <location>
        <begin position="180"/>
        <end position="193"/>
    </location>
</feature>
<feature type="region of interest" description="Disordered" evidence="1">
    <location>
        <begin position="352"/>
        <end position="483"/>
    </location>
</feature>
<dbReference type="Proteomes" id="UP001328107">
    <property type="component" value="Unassembled WGS sequence"/>
</dbReference>
<feature type="region of interest" description="Disordered" evidence="1">
    <location>
        <begin position="180"/>
        <end position="275"/>
    </location>
</feature>
<gene>
    <name evidence="2" type="ORF">PMAYCL1PPCAC_30986</name>
</gene>
<evidence type="ECO:0000313" key="2">
    <source>
        <dbReference type="EMBL" id="GMR60791.1"/>
    </source>
</evidence>
<dbReference type="EMBL" id="BTRK01000006">
    <property type="protein sequence ID" value="GMR60791.1"/>
    <property type="molecule type" value="Genomic_DNA"/>
</dbReference>
<sequence length="578" mass="65419">LQMARVQPKRRSSAAATSSVDNITPKKRKLEKKAKRDSILDQNIPRTPKYTLPEDDDDEIDNPTSEDGQDSDFFMNEPRKRNTEKKTPKKSVSTPKKVKKEKKSARDTTRDQWIASRGGFDPVVRWGAREGSSMRPGKRRVSLLDAFQANAVLIELGEDPTHLSGWQPKCEAIHDILLANREHSSIVKPKNNENSDEESDEDKKISPIRKSTRDPKASKLAKIEKSKKKSDDDDEEETEVTPSRRAKRAAAKSTPSKRGPKKVTPKKSDNDIARAKWIASRGGYDPIVRWDTKPGSRIKPGQKRLSLLDAFQANNVLIEMGVDPSGLKGWEAKFAAIQDRLQADRSHYDVVVHPDLSDESDDEKDAEDEYNAFINGGDDDEEEEEEDEEDREAEEEYNAFLNNSNDDDDNDEKDEDDDDFDDAPSEDEEDSDYIYQPGKANKKTVKKRSDMKEGAQILPRGRGRPPGSTDSMPRSARGHKKPARDWLRDRWIASMGGYDPTLRWGSRDRSTMRPGKRRLSLLDAFQANAVLVELGEDPKQYSGWQPKCEAIHKILSANREHPIIVKPILDSDSDDESD</sequence>
<organism evidence="2 3">
    <name type="scientific">Pristionchus mayeri</name>
    <dbReference type="NCBI Taxonomy" id="1317129"/>
    <lineage>
        <taxon>Eukaryota</taxon>
        <taxon>Metazoa</taxon>
        <taxon>Ecdysozoa</taxon>
        <taxon>Nematoda</taxon>
        <taxon>Chromadorea</taxon>
        <taxon>Rhabditida</taxon>
        <taxon>Rhabditina</taxon>
        <taxon>Diplogasteromorpha</taxon>
        <taxon>Diplogasteroidea</taxon>
        <taxon>Neodiplogasteridae</taxon>
        <taxon>Pristionchus</taxon>
    </lineage>
</organism>
<evidence type="ECO:0000313" key="3">
    <source>
        <dbReference type="Proteomes" id="UP001328107"/>
    </source>
</evidence>
<feature type="compositionally biased region" description="Acidic residues" evidence="1">
    <location>
        <begin position="377"/>
        <end position="397"/>
    </location>
</feature>
<feature type="compositionally biased region" description="Basic and acidic residues" evidence="1">
    <location>
        <begin position="77"/>
        <end position="86"/>
    </location>
</feature>
<proteinExistence type="predicted"/>
<comment type="caution">
    <text evidence="2">The sequence shown here is derived from an EMBL/GenBank/DDBJ whole genome shotgun (WGS) entry which is preliminary data.</text>
</comment>
<feature type="compositionally biased region" description="Acidic residues" evidence="1">
    <location>
        <begin position="357"/>
        <end position="370"/>
    </location>
</feature>
<feature type="region of interest" description="Disordered" evidence="1">
    <location>
        <begin position="1"/>
        <end position="114"/>
    </location>
</feature>
<feature type="compositionally biased region" description="Basic and acidic residues" evidence="1">
    <location>
        <begin position="201"/>
        <end position="224"/>
    </location>
</feature>
<evidence type="ECO:0000256" key="1">
    <source>
        <dbReference type="SAM" id="MobiDB-lite"/>
    </source>
</evidence>
<feature type="compositionally biased region" description="Acidic residues" evidence="1">
    <location>
        <begin position="405"/>
        <end position="432"/>
    </location>
</feature>
<name>A0AAN5DD22_9BILA</name>
<dbReference type="AlphaFoldDB" id="A0AAN5DD22"/>
<protein>
    <submittedName>
        <fullName evidence="2">Uncharacterized protein</fullName>
    </submittedName>
</protein>
<accession>A0AAN5DD22</accession>